<evidence type="ECO:0000256" key="2">
    <source>
        <dbReference type="ARBA" id="ARBA00022536"/>
    </source>
</evidence>
<dbReference type="Gene3D" id="2.120.10.30">
    <property type="entry name" value="TolB, C-terminal domain"/>
    <property type="match status" value="3"/>
</dbReference>
<reference evidence="9" key="1">
    <citation type="submission" date="2020-11" db="EMBL/GenBank/DDBJ databases">
        <authorList>
            <person name="Tran Van P."/>
        </authorList>
    </citation>
    <scope>NUCLEOTIDE SEQUENCE</scope>
</reference>
<evidence type="ECO:0000259" key="8">
    <source>
        <dbReference type="SMART" id="SM00181"/>
    </source>
</evidence>
<dbReference type="AlphaFoldDB" id="A0A7R9K5U4"/>
<dbReference type="InterPro" id="IPR056588">
    <property type="entry name" value="EGF_LRP2"/>
</dbReference>
<feature type="repeat" description="LDL-receptor class B" evidence="7">
    <location>
        <begin position="67"/>
        <end position="115"/>
    </location>
</feature>
<gene>
    <name evidence="9" type="ORF">TGEB3V08_LOCUS8509</name>
</gene>
<keyword evidence="5" id="KW-0168">Coated pit</keyword>
<dbReference type="InterPro" id="IPR050778">
    <property type="entry name" value="Cueball_EGF_LRP_Nidogen"/>
</dbReference>
<evidence type="ECO:0000256" key="1">
    <source>
        <dbReference type="ARBA" id="ARBA00004479"/>
    </source>
</evidence>
<dbReference type="EMBL" id="OE843323">
    <property type="protein sequence ID" value="CAD7602834.1"/>
    <property type="molecule type" value="Genomic_DNA"/>
</dbReference>
<feature type="repeat" description="LDL-receptor class B" evidence="7">
    <location>
        <begin position="719"/>
        <end position="763"/>
    </location>
</feature>
<dbReference type="InterPro" id="IPR011042">
    <property type="entry name" value="6-blade_b-propeller_TolB-like"/>
</dbReference>
<keyword evidence="2" id="KW-0245">EGF-like domain</keyword>
<feature type="domain" description="EGF-like" evidence="8">
    <location>
        <begin position="205"/>
        <end position="244"/>
    </location>
</feature>
<dbReference type="GO" id="GO:0017147">
    <property type="term" value="F:Wnt-protein binding"/>
    <property type="evidence" value="ECO:0007669"/>
    <property type="project" value="TreeGrafter"/>
</dbReference>
<dbReference type="PANTHER" id="PTHR46513">
    <property type="entry name" value="VITELLOGENIN RECEPTOR-LIKE PROTEIN-RELATED-RELATED"/>
    <property type="match status" value="1"/>
</dbReference>
<evidence type="ECO:0000256" key="5">
    <source>
        <dbReference type="ARBA" id="ARBA00023176"/>
    </source>
</evidence>
<keyword evidence="5" id="KW-0472">Membrane</keyword>
<dbReference type="InterPro" id="IPR000742">
    <property type="entry name" value="EGF"/>
</dbReference>
<dbReference type="InterPro" id="IPR000033">
    <property type="entry name" value="LDLR_classB_rpt"/>
</dbReference>
<feature type="domain" description="EGF-like" evidence="8">
    <location>
        <begin position="533"/>
        <end position="569"/>
    </location>
</feature>
<sequence>MVDLFCSGIEHPTGFAIDWVSGNMYVSSSGANTNVILAANLEGEYLTTVVSDDLFQVKSLAVDPLRGRLFWSHMSDDLHVIEMSAMDGSGRKVLVSQREDTDLISPQSLSMDLDSWRLYWVNVESGKIQYYNFNTSLVETVPLKHDRPSAAVIYNGLLYYANHEDSAIHVCNKTDGENNLILRHNTGNVLSLRIYDPQIQTGTNPCSVNKGNCSHLCLPVSHIERVCKCATGYNTDSDDPTKCVGKCLCCSVTRVWCIKEFLFYSINWELKGMPLNEDNSTQVLGSISRVSMATSIDFHAELDYLYWADSDHGTVTRIRRDGTGREVVVEHFESMESIPVDWLTGLAVDWIAGNIYWTDPKFSVIETARLNGSHRYVVVTGNMDRPTSIAVDPVAGYLFWSDAGREPKLERARLDGTERTVIVNESISSINDIALDYKNGKVYWCDSSTNMIERVSYNGMDRETLLNHSLDNPHALTLYQDDVFWIDITHERGSIKSAPVSNLSDFTVHLHGLGDSLKDVQVFSRDKQSGVNPCAFNNGGCSELCLFNGTHPVCVCAHGKVAEDGKTCEVKCASDLFFLSDYDSFLLYSRVVRIDSIHMFNEFNLNAPFPSIQSKEFMRNAIGLSFDYQRSKIFYSDIQRGSINQVFFNGTGHRVIVEHQGSVEGLAYEAVNNVLYWTCNNDATINHINLTSNETKVKTIINLGQNDKPRGIEVDSCDARMYWTNWNSHSPSIQRAYFTGFDLESIITTDIRMPNALTLDHKARKLYWGDARLDKIERAEYDGSNRIAESFLNKTKESCDRLKKKKLE</sequence>
<feature type="repeat" description="LDL-receptor class B" evidence="7">
    <location>
        <begin position="396"/>
        <end position="439"/>
    </location>
</feature>
<evidence type="ECO:0000256" key="3">
    <source>
        <dbReference type="ARBA" id="ARBA00022729"/>
    </source>
</evidence>
<protein>
    <recommendedName>
        <fullName evidence="8">EGF-like domain-containing protein</fullName>
    </recommendedName>
</protein>
<feature type="repeat" description="LDL-receptor class B" evidence="7">
    <location>
        <begin position="440"/>
        <end position="482"/>
    </location>
</feature>
<comment type="subcellular location">
    <subcellularLocation>
        <location evidence="6">Membrane</location>
        <location evidence="6">Coated pit</location>
    </subcellularLocation>
    <subcellularLocation>
        <location evidence="1">Membrane</location>
        <topology evidence="1">Single-pass type I membrane protein</topology>
    </subcellularLocation>
</comment>
<dbReference type="PANTHER" id="PTHR46513:SF37">
    <property type="entry name" value="LDL RECEPTOR RELATED PROTEIN 1-RELATED"/>
    <property type="match status" value="1"/>
</dbReference>
<dbReference type="SUPFAM" id="SSF63825">
    <property type="entry name" value="YWTD domain"/>
    <property type="match status" value="3"/>
</dbReference>
<dbReference type="PROSITE" id="PS51120">
    <property type="entry name" value="LDLRB"/>
    <property type="match status" value="6"/>
</dbReference>
<dbReference type="Pfam" id="PF24468">
    <property type="entry name" value="EGF_LRP2"/>
    <property type="match status" value="1"/>
</dbReference>
<dbReference type="GO" id="GO:0005905">
    <property type="term" value="C:clathrin-coated pit"/>
    <property type="evidence" value="ECO:0007669"/>
    <property type="project" value="UniProtKB-KW"/>
</dbReference>
<dbReference type="SMART" id="SM00135">
    <property type="entry name" value="LY"/>
    <property type="match status" value="12"/>
</dbReference>
<dbReference type="GO" id="GO:0060070">
    <property type="term" value="P:canonical Wnt signaling pathway"/>
    <property type="evidence" value="ECO:0007669"/>
    <property type="project" value="TreeGrafter"/>
</dbReference>
<keyword evidence="4" id="KW-0677">Repeat</keyword>
<evidence type="ECO:0000256" key="6">
    <source>
        <dbReference type="ARBA" id="ARBA00037878"/>
    </source>
</evidence>
<accession>A0A7R9K5U4</accession>
<evidence type="ECO:0000256" key="4">
    <source>
        <dbReference type="ARBA" id="ARBA00022737"/>
    </source>
</evidence>
<evidence type="ECO:0000313" key="9">
    <source>
        <dbReference type="EMBL" id="CAD7602834.1"/>
    </source>
</evidence>
<dbReference type="Pfam" id="PF00058">
    <property type="entry name" value="Ldl_recept_b"/>
    <property type="match status" value="4"/>
</dbReference>
<dbReference type="FunFam" id="2.120.10.30:FF:000012">
    <property type="entry name" value="Low density lipoprotein receptor-related protein 1"/>
    <property type="match status" value="1"/>
</dbReference>
<dbReference type="GO" id="GO:0042813">
    <property type="term" value="F:Wnt receptor activity"/>
    <property type="evidence" value="ECO:0007669"/>
    <property type="project" value="TreeGrafter"/>
</dbReference>
<name>A0A7R9K5U4_TIMGE</name>
<organism evidence="9">
    <name type="scientific">Timema genevievae</name>
    <name type="common">Walking stick</name>
    <dbReference type="NCBI Taxonomy" id="629358"/>
    <lineage>
        <taxon>Eukaryota</taxon>
        <taxon>Metazoa</taxon>
        <taxon>Ecdysozoa</taxon>
        <taxon>Arthropoda</taxon>
        <taxon>Hexapoda</taxon>
        <taxon>Insecta</taxon>
        <taxon>Pterygota</taxon>
        <taxon>Neoptera</taxon>
        <taxon>Polyneoptera</taxon>
        <taxon>Phasmatodea</taxon>
        <taxon>Timematodea</taxon>
        <taxon>Timematoidea</taxon>
        <taxon>Timematidae</taxon>
        <taxon>Timema</taxon>
    </lineage>
</organism>
<proteinExistence type="predicted"/>
<keyword evidence="3" id="KW-0732">Signal</keyword>
<dbReference type="SMART" id="SM00181">
    <property type="entry name" value="EGF"/>
    <property type="match status" value="2"/>
</dbReference>
<dbReference type="GO" id="GO:0005886">
    <property type="term" value="C:plasma membrane"/>
    <property type="evidence" value="ECO:0007669"/>
    <property type="project" value="TreeGrafter"/>
</dbReference>
<dbReference type="SUPFAM" id="SSF57196">
    <property type="entry name" value="EGF/Laminin"/>
    <property type="match status" value="1"/>
</dbReference>
<evidence type="ECO:0000256" key="7">
    <source>
        <dbReference type="PROSITE-ProRule" id="PRU00461"/>
    </source>
</evidence>
<feature type="repeat" description="LDL-receptor class B" evidence="7">
    <location>
        <begin position="303"/>
        <end position="344"/>
    </location>
</feature>
<feature type="repeat" description="LDL-receptor class B" evidence="7">
    <location>
        <begin position="353"/>
        <end position="395"/>
    </location>
</feature>